<accession>A0A0F7L4R6</accession>
<sequence length="106" mass="11696">MVLRLLGRLGLVSPTSRRYRTASVAPAFALPWNRQTPRATERCHWQLRSRPSFAFVQQRGAGRLFAEPWACSSWLCLAYKPLGCGFLLPNSPLALANPASLGQKGA</sequence>
<reference evidence="1" key="2">
    <citation type="submission" date="2015-03" db="EMBL/GenBank/DDBJ databases">
        <authorList>
            <person name="Chow C.-E.T."/>
            <person name="Winget D.M."/>
            <person name="White R.A.III."/>
            <person name="Hallam S.J."/>
            <person name="Suttle C.A."/>
        </authorList>
    </citation>
    <scope>NUCLEOTIDE SEQUENCE</scope>
    <source>
        <strain evidence="1">Anoxic3_1</strain>
    </source>
</reference>
<organism evidence="1">
    <name type="scientific">uncultured marine virus</name>
    <dbReference type="NCBI Taxonomy" id="186617"/>
    <lineage>
        <taxon>Viruses</taxon>
        <taxon>environmental samples</taxon>
    </lineage>
</organism>
<reference evidence="1" key="1">
    <citation type="journal article" date="2015" name="Front. Microbiol.">
        <title>Combining genomic sequencing methods to explore viral diversity and reveal potential virus-host interactions.</title>
        <authorList>
            <person name="Chow C.E."/>
            <person name="Winget D.M."/>
            <person name="White R.A.III."/>
            <person name="Hallam S.J."/>
            <person name="Suttle C.A."/>
        </authorList>
    </citation>
    <scope>NUCLEOTIDE SEQUENCE</scope>
    <source>
        <strain evidence="1">Anoxic3_1</strain>
    </source>
</reference>
<protein>
    <submittedName>
        <fullName evidence="1">Uncharacterized protein</fullName>
    </submittedName>
</protein>
<dbReference type="EMBL" id="KR029577">
    <property type="protein sequence ID" value="AKH45971.1"/>
    <property type="molecule type" value="Genomic_DNA"/>
</dbReference>
<name>A0A0F7L4R6_9VIRU</name>
<evidence type="ECO:0000313" key="1">
    <source>
        <dbReference type="EMBL" id="AKH45971.1"/>
    </source>
</evidence>
<proteinExistence type="predicted"/>